<dbReference type="GO" id="GO:0003700">
    <property type="term" value="F:DNA-binding transcription factor activity"/>
    <property type="evidence" value="ECO:0007669"/>
    <property type="project" value="InterPro"/>
</dbReference>
<dbReference type="Gene3D" id="3.40.50.10490">
    <property type="entry name" value="Glucose-6-phosphate isomerase like protein, domain 1"/>
    <property type="match status" value="1"/>
</dbReference>
<evidence type="ECO:0000256" key="2">
    <source>
        <dbReference type="ARBA" id="ARBA00023125"/>
    </source>
</evidence>
<dbReference type="Gene3D" id="1.10.10.10">
    <property type="entry name" value="Winged helix-like DNA-binding domain superfamily/Winged helix DNA-binding domain"/>
    <property type="match status" value="1"/>
</dbReference>
<dbReference type="InterPro" id="IPR009057">
    <property type="entry name" value="Homeodomain-like_sf"/>
</dbReference>
<keyword evidence="1" id="KW-0805">Transcription regulation</keyword>
<gene>
    <name evidence="5" type="ordered locus">Corgl_0546</name>
</gene>
<dbReference type="InterPro" id="IPR001347">
    <property type="entry name" value="SIS_dom"/>
</dbReference>
<dbReference type="AlphaFoldDB" id="F2NBC5"/>
<dbReference type="Pfam" id="PF01380">
    <property type="entry name" value="SIS"/>
    <property type="match status" value="1"/>
</dbReference>
<evidence type="ECO:0000256" key="1">
    <source>
        <dbReference type="ARBA" id="ARBA00023015"/>
    </source>
</evidence>
<dbReference type="PANTHER" id="PTHR30514">
    <property type="entry name" value="GLUCOKINASE"/>
    <property type="match status" value="1"/>
</dbReference>
<dbReference type="InterPro" id="IPR046348">
    <property type="entry name" value="SIS_dom_sf"/>
</dbReference>
<dbReference type="EMBL" id="CP002628">
    <property type="protein sequence ID" value="AEB06661.1"/>
    <property type="molecule type" value="Genomic_DNA"/>
</dbReference>
<dbReference type="PANTHER" id="PTHR30514:SF18">
    <property type="entry name" value="RPIR-FAMILY TRANSCRIPTIONAL REGULATOR"/>
    <property type="match status" value="1"/>
</dbReference>
<name>F2NBC5_CORGP</name>
<feature type="domain" description="HTH rpiR-type" evidence="4">
    <location>
        <begin position="5"/>
        <end position="81"/>
    </location>
</feature>
<organism evidence="5 6">
    <name type="scientific">Coriobacterium glomerans (strain ATCC 49209 / DSM 20642 / JCM 10262 / PW2)</name>
    <dbReference type="NCBI Taxonomy" id="700015"/>
    <lineage>
        <taxon>Bacteria</taxon>
        <taxon>Bacillati</taxon>
        <taxon>Actinomycetota</taxon>
        <taxon>Coriobacteriia</taxon>
        <taxon>Coriobacteriales</taxon>
        <taxon>Coriobacteriaceae</taxon>
        <taxon>Coriobacterium</taxon>
    </lineage>
</organism>
<keyword evidence="2" id="KW-0238">DNA-binding</keyword>
<sequence length="289" mass="31825">MSASVLEDMKEKIKALSLTKTESAIADYVLDNFDSLAFLTVSDLAAHTNTSDASIIRFIRRLGFAGYMEYRQKLQDDFMDRQAQGLMPSQKLHSEKQGLDSDDLADALVQKTTENLFKTFNDTALDQVAFTDVCSLLANSTRIFVAGFRGSHCCSMYAAHRLGMMRERVTLLSNAGATAIEQLVDCKRGDLLLIFSFARYSRICRVLLEIASGAGVHTVLVTDKLSCPFANFAKNIFTAEVVSLGFANSYIAPLCLAEALLLGAEREIGAHAMPRLEVIDGYLEDADLY</sequence>
<dbReference type="eggNOG" id="COG1737">
    <property type="taxonomic scope" value="Bacteria"/>
</dbReference>
<evidence type="ECO:0000313" key="5">
    <source>
        <dbReference type="EMBL" id="AEB06661.1"/>
    </source>
</evidence>
<dbReference type="GO" id="GO:1901135">
    <property type="term" value="P:carbohydrate derivative metabolic process"/>
    <property type="evidence" value="ECO:0007669"/>
    <property type="project" value="InterPro"/>
</dbReference>
<dbReference type="InterPro" id="IPR047640">
    <property type="entry name" value="RpiR-like"/>
</dbReference>
<dbReference type="HOGENOM" id="CLU_055769_1_1_11"/>
<dbReference type="InterPro" id="IPR000281">
    <property type="entry name" value="HTH_RpiR"/>
</dbReference>
<dbReference type="SUPFAM" id="SSF53697">
    <property type="entry name" value="SIS domain"/>
    <property type="match status" value="1"/>
</dbReference>
<evidence type="ECO:0000259" key="4">
    <source>
        <dbReference type="PROSITE" id="PS51071"/>
    </source>
</evidence>
<evidence type="ECO:0000256" key="3">
    <source>
        <dbReference type="ARBA" id="ARBA00023163"/>
    </source>
</evidence>
<dbReference type="PROSITE" id="PS51071">
    <property type="entry name" value="HTH_RPIR"/>
    <property type="match status" value="1"/>
</dbReference>
<dbReference type="SUPFAM" id="SSF46689">
    <property type="entry name" value="Homeodomain-like"/>
    <property type="match status" value="1"/>
</dbReference>
<proteinExistence type="predicted"/>
<dbReference type="Proteomes" id="UP000006851">
    <property type="component" value="Chromosome"/>
</dbReference>
<accession>F2NBC5</accession>
<keyword evidence="3" id="KW-0804">Transcription</keyword>
<dbReference type="GO" id="GO:0003677">
    <property type="term" value="F:DNA binding"/>
    <property type="evidence" value="ECO:0007669"/>
    <property type="project" value="UniProtKB-KW"/>
</dbReference>
<dbReference type="RefSeq" id="WP_013708404.1">
    <property type="nucleotide sequence ID" value="NC_015389.1"/>
</dbReference>
<dbReference type="GO" id="GO:0097367">
    <property type="term" value="F:carbohydrate derivative binding"/>
    <property type="evidence" value="ECO:0007669"/>
    <property type="project" value="InterPro"/>
</dbReference>
<dbReference type="CDD" id="cd05013">
    <property type="entry name" value="SIS_RpiR"/>
    <property type="match status" value="1"/>
</dbReference>
<protein>
    <submittedName>
        <fullName evidence="5">Transcriptional regulator, RpiR family</fullName>
    </submittedName>
</protein>
<keyword evidence="6" id="KW-1185">Reference proteome</keyword>
<dbReference type="InterPro" id="IPR035472">
    <property type="entry name" value="RpiR-like_SIS"/>
</dbReference>
<dbReference type="Pfam" id="PF01418">
    <property type="entry name" value="HTH_6"/>
    <property type="match status" value="1"/>
</dbReference>
<dbReference type="STRING" id="700015.Corgl_0546"/>
<dbReference type="KEGG" id="cgo:Corgl_0546"/>
<dbReference type="InterPro" id="IPR036388">
    <property type="entry name" value="WH-like_DNA-bd_sf"/>
</dbReference>
<evidence type="ECO:0000313" key="6">
    <source>
        <dbReference type="Proteomes" id="UP000006851"/>
    </source>
</evidence>
<reference evidence="6" key="1">
    <citation type="journal article" date="2013" name="Stand. Genomic Sci.">
        <title>Complete genome sequence of Coriobacterium glomerans type strain (PW2(T)) from the midgut of Pyrrhocoris apterus L. (red soldier bug).</title>
        <authorList>
            <person name="Stackebrandt E."/>
            <person name="Zeytun A."/>
            <person name="Lapidus A."/>
            <person name="Nolan M."/>
            <person name="Lucas S."/>
            <person name="Hammon N."/>
            <person name="Deshpande S."/>
            <person name="Cheng J.F."/>
            <person name="Tapia R."/>
            <person name="Goodwin L.A."/>
            <person name="Pitluck S."/>
            <person name="Liolios K."/>
            <person name="Pagani I."/>
            <person name="Ivanova N."/>
            <person name="Mavromatis K."/>
            <person name="Mikhailova N."/>
            <person name="Huntemann M."/>
            <person name="Pati A."/>
            <person name="Chen A."/>
            <person name="Palaniappan K."/>
            <person name="Chang Y.J."/>
            <person name="Land M."/>
            <person name="Hauser L."/>
            <person name="Rohde M."/>
            <person name="Pukall R."/>
            <person name="Goker M."/>
            <person name="Detter J.C."/>
            <person name="Woyke T."/>
            <person name="Bristow J."/>
            <person name="Eisen J.A."/>
            <person name="Markowitz V."/>
            <person name="Hugenholtz P."/>
            <person name="Kyrpides N.C."/>
            <person name="Klenk H.P."/>
        </authorList>
    </citation>
    <scope>NUCLEOTIDE SEQUENCE</scope>
    <source>
        <strain evidence="6">ATCC 49209 / DSM 20642 / JCM 10262 / PW2</strain>
    </source>
</reference>
<dbReference type="OrthoDB" id="370421at2"/>